<keyword evidence="2" id="KW-1185">Reference proteome</keyword>
<accession>A0ACC0Y3R7</accession>
<dbReference type="Proteomes" id="UP001163603">
    <property type="component" value="Chromosome 9"/>
</dbReference>
<protein>
    <submittedName>
        <fullName evidence="1">Uncharacterized protein</fullName>
    </submittedName>
</protein>
<name>A0ACC0Y3R7_9ROSI</name>
<organism evidence="1 2">
    <name type="scientific">Pistacia integerrima</name>
    <dbReference type="NCBI Taxonomy" id="434235"/>
    <lineage>
        <taxon>Eukaryota</taxon>
        <taxon>Viridiplantae</taxon>
        <taxon>Streptophyta</taxon>
        <taxon>Embryophyta</taxon>
        <taxon>Tracheophyta</taxon>
        <taxon>Spermatophyta</taxon>
        <taxon>Magnoliopsida</taxon>
        <taxon>eudicotyledons</taxon>
        <taxon>Gunneridae</taxon>
        <taxon>Pentapetalae</taxon>
        <taxon>rosids</taxon>
        <taxon>malvids</taxon>
        <taxon>Sapindales</taxon>
        <taxon>Anacardiaceae</taxon>
        <taxon>Pistacia</taxon>
    </lineage>
</organism>
<reference evidence="2" key="1">
    <citation type="journal article" date="2023" name="G3 (Bethesda)">
        <title>Genome assembly and association tests identify interacting loci associated with vigor, precocity, and sex in interspecific pistachio rootstocks.</title>
        <authorList>
            <person name="Palmer W."/>
            <person name="Jacygrad E."/>
            <person name="Sagayaradj S."/>
            <person name="Cavanaugh K."/>
            <person name="Han R."/>
            <person name="Bertier L."/>
            <person name="Beede B."/>
            <person name="Kafkas S."/>
            <person name="Golino D."/>
            <person name="Preece J."/>
            <person name="Michelmore R."/>
        </authorList>
    </citation>
    <scope>NUCLEOTIDE SEQUENCE [LARGE SCALE GENOMIC DNA]</scope>
</reference>
<sequence length="407" mass="45518">MNGEATPLNLSLLPEPPAVEKRSSSSFKLHFKILIAVLSAVLVLFLGLLLCFKLYRRITQFEILEDWELDCPHRFRYRDLHIATKGFKETELLGVGGFGAVYKGVLPSTGNQVAVKKISPNSIQGIREFAAEIECLGRLRHKHLVNLQGWCKRKSDLLLVYDYIPNGSLNFLLIDSKNNIVLSWEHRVNIIKGIASGLLYLHEEWEQVIIHRDVKSSNVLIDADMNARLGDFGLARLYDHGQLSHTTNVVGTVGYIALELARTGKASTRTDVYAYGVLLLEVATGKRPLESDNFILVDWVLEFQQLGQILDVVDPKLGSDYAVEEMELMLGLGLLCCHHIPEARPTMRQVLRYLNGEDLLPLINWSSVNSQRSEMSSGFLEINSKDYSHISSSMGVISATSLDAAGR</sequence>
<evidence type="ECO:0000313" key="1">
    <source>
        <dbReference type="EMBL" id="KAJ0028247.1"/>
    </source>
</evidence>
<proteinExistence type="predicted"/>
<dbReference type="EMBL" id="CM047744">
    <property type="protein sequence ID" value="KAJ0028247.1"/>
    <property type="molecule type" value="Genomic_DNA"/>
</dbReference>
<gene>
    <name evidence="1" type="ORF">Pint_34926</name>
</gene>
<evidence type="ECO:0000313" key="2">
    <source>
        <dbReference type="Proteomes" id="UP001163603"/>
    </source>
</evidence>
<comment type="caution">
    <text evidence="1">The sequence shown here is derived from an EMBL/GenBank/DDBJ whole genome shotgun (WGS) entry which is preliminary data.</text>
</comment>